<evidence type="ECO:0000313" key="7">
    <source>
        <dbReference type="EMBL" id="KAK2581023.1"/>
    </source>
</evidence>
<evidence type="ECO:0000256" key="2">
    <source>
        <dbReference type="ARBA" id="ARBA00018804"/>
    </source>
</evidence>
<keyword evidence="4" id="KW-0131">Cell cycle</keyword>
<comment type="caution">
    <text evidence="7">The sequence shown here is derived from an EMBL/GenBank/DDBJ whole genome shotgun (WGS) entry which is preliminary data.</text>
</comment>
<evidence type="ECO:0000259" key="6">
    <source>
        <dbReference type="Pfam" id="PF09759"/>
    </source>
</evidence>
<comment type="function">
    <text evidence="5">May play a role in the regulation of cytokinesis. May play a role in signaling by stimulating protein glycosylation. Induces neuritogenesis by activating the Ras-MAP kinase pathway and is necessary for the survival of cerebellar neurons. Does not appear to play a major role in ciliogenesis.</text>
</comment>
<protein>
    <recommendedName>
        <fullName evidence="2">Ataxin-10</fullName>
    </recommendedName>
</protein>
<dbReference type="PANTHER" id="PTHR13255">
    <property type="entry name" value="ATAXIN-10"/>
    <property type="match status" value="1"/>
</dbReference>
<evidence type="ECO:0000256" key="3">
    <source>
        <dbReference type="ARBA" id="ARBA00022618"/>
    </source>
</evidence>
<dbReference type="InterPro" id="IPR011989">
    <property type="entry name" value="ARM-like"/>
</dbReference>
<comment type="similarity">
    <text evidence="1">Belongs to the ataxin-10 family.</text>
</comment>
<evidence type="ECO:0000313" key="8">
    <source>
        <dbReference type="Proteomes" id="UP001258017"/>
    </source>
</evidence>
<dbReference type="PANTHER" id="PTHR13255:SF0">
    <property type="entry name" value="ATAXIN-10"/>
    <property type="match status" value="1"/>
</dbReference>
<feature type="domain" description="Ataxin-10" evidence="6">
    <location>
        <begin position="442"/>
        <end position="537"/>
    </location>
</feature>
<dbReference type="AlphaFoldDB" id="A0AAD9RK09"/>
<dbReference type="InterPro" id="IPR019156">
    <property type="entry name" value="Ataxin-10_domain"/>
</dbReference>
<dbReference type="Pfam" id="PF09759">
    <property type="entry name" value="Atx10homo_assoc"/>
    <property type="match status" value="1"/>
</dbReference>
<sequence>MADENNLLNILNTSLVTRNWDNICDNLNPKTFGIIKSGQLFKVLAKIAEILTNESIDVPDKVKIIFLKCLGNSCLNAYAHADYELTKAEYGKYSKELYIKLAEDSSKFQSKPQEEDLCPRKTYFPYTGIAEWTVDYIIKFNELTLVEEWICILRLSIQFLCNLFTFACNNINSLQCKSIKDYLNNATFKNAITKLISFEDNSVSRAVCMFIHNALEKFGSDYFTNKDKSHVCSQLLKKAKDLKCARDALLRLLNEAEIFKNVYEDISAEDRLCLLEIIYQEAQEVIYHCEKGDVEFTFSQELICFLSEHFRRRSDLVLKTKETYLKDVEPMEIIILLDILGVLTSEASDKLCILQKDKSLLINCCYLLKALHMSGKESENYFTPIQRLSDVAPAKQGGVIEEKTAVDTNVANERKNEGEVRVRTENVKENKQDIRCHPAFGFKAGLIRLIGNMCYKNKECQDFVRETDSISLLLDCCNIDARNPLIMQWTILAVRNLCEGNFENQKIIRGCTKVGVVDSAILNEMGVTLHEDEDGRSIGIVPLPREKGL</sequence>
<dbReference type="Gene3D" id="1.25.10.10">
    <property type="entry name" value="Leucine-rich Repeat Variant"/>
    <property type="match status" value="1"/>
</dbReference>
<evidence type="ECO:0000256" key="1">
    <source>
        <dbReference type="ARBA" id="ARBA00008384"/>
    </source>
</evidence>
<gene>
    <name evidence="7" type="ORF">KPH14_006072</name>
</gene>
<dbReference type="GO" id="GO:0051301">
    <property type="term" value="P:cell division"/>
    <property type="evidence" value="ECO:0007669"/>
    <property type="project" value="UniProtKB-KW"/>
</dbReference>
<dbReference type="SUPFAM" id="SSF48371">
    <property type="entry name" value="ARM repeat"/>
    <property type="match status" value="2"/>
</dbReference>
<evidence type="ECO:0000256" key="4">
    <source>
        <dbReference type="ARBA" id="ARBA00023306"/>
    </source>
</evidence>
<name>A0AAD9RK09_9HYME</name>
<keyword evidence="8" id="KW-1185">Reference proteome</keyword>
<dbReference type="Proteomes" id="UP001258017">
    <property type="component" value="Unassembled WGS sequence"/>
</dbReference>
<dbReference type="GO" id="GO:0031175">
    <property type="term" value="P:neuron projection development"/>
    <property type="evidence" value="ECO:0007669"/>
    <property type="project" value="TreeGrafter"/>
</dbReference>
<dbReference type="GO" id="GO:0005829">
    <property type="term" value="C:cytosol"/>
    <property type="evidence" value="ECO:0007669"/>
    <property type="project" value="TreeGrafter"/>
</dbReference>
<dbReference type="InterPro" id="IPR051374">
    <property type="entry name" value="Ataxin-10/CTR86_families"/>
</dbReference>
<reference evidence="7" key="2">
    <citation type="journal article" date="2023" name="Commun. Biol.">
        <title>Intrasexual cuticular hydrocarbon dimorphism in a wasp sheds light on hydrocarbon biosynthesis genes in Hymenoptera.</title>
        <authorList>
            <person name="Moris V.C."/>
            <person name="Podsiadlowski L."/>
            <person name="Martin S."/>
            <person name="Oeyen J.P."/>
            <person name="Donath A."/>
            <person name="Petersen M."/>
            <person name="Wilbrandt J."/>
            <person name="Misof B."/>
            <person name="Liedtke D."/>
            <person name="Thamm M."/>
            <person name="Scheiner R."/>
            <person name="Schmitt T."/>
            <person name="Niehuis O."/>
        </authorList>
    </citation>
    <scope>NUCLEOTIDE SEQUENCE</scope>
    <source>
        <strain evidence="7">GBR_01_08_01A</strain>
    </source>
</reference>
<keyword evidence="3" id="KW-0132">Cell division</keyword>
<evidence type="ECO:0000256" key="5">
    <source>
        <dbReference type="ARBA" id="ARBA00045173"/>
    </source>
</evidence>
<accession>A0AAD9RK09</accession>
<organism evidence="7 8">
    <name type="scientific">Odynerus spinipes</name>
    <dbReference type="NCBI Taxonomy" id="1348599"/>
    <lineage>
        <taxon>Eukaryota</taxon>
        <taxon>Metazoa</taxon>
        <taxon>Ecdysozoa</taxon>
        <taxon>Arthropoda</taxon>
        <taxon>Hexapoda</taxon>
        <taxon>Insecta</taxon>
        <taxon>Pterygota</taxon>
        <taxon>Neoptera</taxon>
        <taxon>Endopterygota</taxon>
        <taxon>Hymenoptera</taxon>
        <taxon>Apocrita</taxon>
        <taxon>Aculeata</taxon>
        <taxon>Vespoidea</taxon>
        <taxon>Vespidae</taxon>
        <taxon>Eumeninae</taxon>
        <taxon>Odynerus</taxon>
    </lineage>
</organism>
<dbReference type="EMBL" id="JAIFRP010000045">
    <property type="protein sequence ID" value="KAK2581023.1"/>
    <property type="molecule type" value="Genomic_DNA"/>
</dbReference>
<reference evidence="7" key="1">
    <citation type="submission" date="2021-08" db="EMBL/GenBank/DDBJ databases">
        <authorList>
            <person name="Misof B."/>
            <person name="Oliver O."/>
            <person name="Podsiadlowski L."/>
            <person name="Donath A."/>
            <person name="Peters R."/>
            <person name="Mayer C."/>
            <person name="Rust J."/>
            <person name="Gunkel S."/>
            <person name="Lesny P."/>
            <person name="Martin S."/>
            <person name="Oeyen J.P."/>
            <person name="Petersen M."/>
            <person name="Panagiotis P."/>
            <person name="Wilbrandt J."/>
            <person name="Tanja T."/>
        </authorList>
    </citation>
    <scope>NUCLEOTIDE SEQUENCE</scope>
    <source>
        <strain evidence="7">GBR_01_08_01A</strain>
        <tissue evidence="7">Thorax + abdomen</tissue>
    </source>
</reference>
<proteinExistence type="inferred from homology"/>
<dbReference type="InterPro" id="IPR016024">
    <property type="entry name" value="ARM-type_fold"/>
</dbReference>